<evidence type="ECO:0000313" key="2">
    <source>
        <dbReference type="EMBL" id="EET88120.1"/>
    </source>
</evidence>
<evidence type="ECO:0000256" key="1">
    <source>
        <dbReference type="SAM" id="Phobius"/>
    </source>
</evidence>
<protein>
    <submittedName>
        <fullName evidence="2">Transporter protein</fullName>
    </submittedName>
</protein>
<reference evidence="2 3" key="1">
    <citation type="submission" date="2009-06" db="EMBL/GenBank/DDBJ databases">
        <title>The draft genome of Clostridium carboxidivorans P7.</title>
        <authorList>
            <consortium name="US DOE Joint Genome Institute (JGI-PGF)"/>
            <person name="Lucas S."/>
            <person name="Copeland A."/>
            <person name="Lapidus A."/>
            <person name="Glavina del Rio T."/>
            <person name="Tice H."/>
            <person name="Bruce D."/>
            <person name="Goodwin L."/>
            <person name="Pitluck S."/>
            <person name="Larimer F."/>
            <person name="Land M.L."/>
            <person name="Hauser L."/>
            <person name="Hemme C.L."/>
        </authorList>
    </citation>
    <scope>NUCLEOTIDE SEQUENCE [LARGE SCALE GENOMIC DNA]</scope>
    <source>
        <strain evidence="2 3">P7</strain>
    </source>
</reference>
<organism evidence="2 3">
    <name type="scientific">Clostridium carboxidivorans P7</name>
    <dbReference type="NCBI Taxonomy" id="536227"/>
    <lineage>
        <taxon>Bacteria</taxon>
        <taxon>Bacillati</taxon>
        <taxon>Bacillota</taxon>
        <taxon>Clostridia</taxon>
        <taxon>Eubacteriales</taxon>
        <taxon>Clostridiaceae</taxon>
        <taxon>Clostridium</taxon>
    </lineage>
</organism>
<evidence type="ECO:0000313" key="3">
    <source>
        <dbReference type="Proteomes" id="UP000004198"/>
    </source>
</evidence>
<keyword evidence="1" id="KW-0812">Transmembrane</keyword>
<dbReference type="OrthoDB" id="4336274at2"/>
<keyword evidence="1" id="KW-1133">Transmembrane helix</keyword>
<feature type="transmembrane region" description="Helical" evidence="1">
    <location>
        <begin position="135"/>
        <end position="159"/>
    </location>
</feature>
<dbReference type="EMBL" id="ACVI01000018">
    <property type="protein sequence ID" value="EET88120.1"/>
    <property type="molecule type" value="Genomic_DNA"/>
</dbReference>
<comment type="caution">
    <text evidence="2">The sequence shown here is derived from an EMBL/GenBank/DDBJ whole genome shotgun (WGS) entry which is preliminary data.</text>
</comment>
<gene>
    <name evidence="2" type="ORF">CcarbDRAFT_1494</name>
</gene>
<proteinExistence type="predicted"/>
<dbReference type="KEGG" id="cck:Ccar_09155"/>
<name>C6PRS7_9CLOT</name>
<dbReference type="AlphaFoldDB" id="C6PRS7"/>
<feature type="transmembrane region" description="Helical" evidence="1">
    <location>
        <begin position="55"/>
        <end position="74"/>
    </location>
</feature>
<feature type="transmembrane region" description="Helical" evidence="1">
    <location>
        <begin position="171"/>
        <end position="193"/>
    </location>
</feature>
<dbReference type="Proteomes" id="UP000004198">
    <property type="component" value="Unassembled WGS sequence"/>
</dbReference>
<feature type="transmembrane region" description="Helical" evidence="1">
    <location>
        <begin position="213"/>
        <end position="235"/>
    </location>
</feature>
<dbReference type="eggNOG" id="COG1277">
    <property type="taxonomic scope" value="Bacteria"/>
</dbReference>
<dbReference type="RefSeq" id="WP_007060379.1">
    <property type="nucleotide sequence ID" value="NZ_ACVI01000018.1"/>
</dbReference>
<keyword evidence="1" id="KW-0472">Membrane</keyword>
<dbReference type="STRING" id="536227.Ccar_09155"/>
<feature type="transmembrane region" description="Helical" evidence="1">
    <location>
        <begin position="95"/>
        <end position="115"/>
    </location>
</feature>
<keyword evidence="3" id="KW-1185">Reference proteome</keyword>
<sequence length="241" mass="27303">MLNIIYSEFLKLKKSYISSIALIAGVVMSILMIIGNLAAGISMPFEKFACNIEQMNLIILNPVLFSLIAGYVLSREFIDKTASILYSYPISRMKLFISKLITIYVLIFLVYSIQGISTSLSYYIANGIVPSYAPIINYIKANIVSMLFQFLLIPIPILIANITKNIIMPTVYGILSFITAGFIGSNFAYADYIPLMAPYISTQYFYFNKDINLNHIIFSTAFCFIIFMPICIYEFNKKEID</sequence>
<dbReference type="PATRIC" id="fig|536227.13.peg.1916"/>
<dbReference type="Pfam" id="PF12730">
    <property type="entry name" value="ABC2_membrane_4"/>
    <property type="match status" value="1"/>
</dbReference>
<feature type="transmembrane region" description="Helical" evidence="1">
    <location>
        <begin position="20"/>
        <end position="43"/>
    </location>
</feature>
<accession>C6PRS7</accession>